<dbReference type="RefSeq" id="XP_022512068.1">
    <property type="nucleotide sequence ID" value="XM_022655562.1"/>
</dbReference>
<feature type="transmembrane region" description="Helical" evidence="8">
    <location>
        <begin position="373"/>
        <end position="395"/>
    </location>
</feature>
<feature type="transmembrane region" description="Helical" evidence="8">
    <location>
        <begin position="407"/>
        <end position="428"/>
    </location>
</feature>
<feature type="compositionally biased region" description="Polar residues" evidence="7">
    <location>
        <begin position="1"/>
        <end position="16"/>
    </location>
</feature>
<evidence type="ECO:0000256" key="5">
    <source>
        <dbReference type="ARBA" id="ARBA00023136"/>
    </source>
</evidence>
<keyword evidence="4 8" id="KW-1133">Transmembrane helix</keyword>
<evidence type="ECO:0000313" key="10">
    <source>
        <dbReference type="EMBL" id="OAG40116.1"/>
    </source>
</evidence>
<gene>
    <name evidence="10" type="ORF">AYO21_05594</name>
</gene>
<dbReference type="PANTHER" id="PTHR43791">
    <property type="entry name" value="PERMEASE-RELATED"/>
    <property type="match status" value="1"/>
</dbReference>
<evidence type="ECO:0000256" key="3">
    <source>
        <dbReference type="ARBA" id="ARBA00022692"/>
    </source>
</evidence>
<evidence type="ECO:0000256" key="6">
    <source>
        <dbReference type="ARBA" id="ARBA00037968"/>
    </source>
</evidence>
<feature type="transmembrane region" description="Helical" evidence="8">
    <location>
        <begin position="440"/>
        <end position="459"/>
    </location>
</feature>
<dbReference type="FunFam" id="1.20.1250.20:FF:000064">
    <property type="entry name" value="MFS allantoate transporter"/>
    <property type="match status" value="1"/>
</dbReference>
<feature type="transmembrane region" description="Helical" evidence="8">
    <location>
        <begin position="319"/>
        <end position="341"/>
    </location>
</feature>
<dbReference type="AlphaFoldDB" id="A0A177F8L0"/>
<keyword evidence="5 8" id="KW-0472">Membrane</keyword>
<evidence type="ECO:0000313" key="11">
    <source>
        <dbReference type="Proteomes" id="UP000077002"/>
    </source>
</evidence>
<proteinExistence type="inferred from homology"/>
<keyword evidence="2" id="KW-0813">Transport</keyword>
<feature type="transmembrane region" description="Helical" evidence="8">
    <location>
        <begin position="284"/>
        <end position="307"/>
    </location>
</feature>
<dbReference type="EMBL" id="LVKK01000036">
    <property type="protein sequence ID" value="OAG40116.1"/>
    <property type="molecule type" value="Genomic_DNA"/>
</dbReference>
<keyword evidence="3 8" id="KW-0812">Transmembrane</keyword>
<feature type="transmembrane region" description="Helical" evidence="8">
    <location>
        <begin position="123"/>
        <end position="145"/>
    </location>
</feature>
<dbReference type="SUPFAM" id="SSF103473">
    <property type="entry name" value="MFS general substrate transporter"/>
    <property type="match status" value="1"/>
</dbReference>
<feature type="transmembrane region" description="Helical" evidence="8">
    <location>
        <begin position="348"/>
        <end position="367"/>
    </location>
</feature>
<sequence length="496" mass="54955">MDDTTPAQQNDKNNALTTTATTGPSTKEEQFDLLVQDPPPNEAEERRLRNKIDRVILPLMALVFFSQYVDKQSLSYAAVFGLVTDLDLHGRQYSWLSSIFYLGQLLSEFPFIYLMSRLPLARFVGVTVIIWGIICMCLAACNSFSSMMGVRFILGFAEGAVQPAFVTLTSIWYKKREHPMRIGIWISCNGLAQVLGALMMYGIGKNPTAIAAWRIMFLVCGAITIFAGILFTLAMPSGPESAWFLTPAERIAAKKRLQLESEGGDRTNFAPGQLKEALLQVRTWLNLGFGILITLPAPVLVFASLIINSLGYDKYETMLYTSPSGAVQIFFIWVGIALCFIWPNRRCCIIVGLVMIPLTGIILLFTLPLTAGWGMIVASWLASVISNIFSLVLSLSASNVRGNTKKAVVNALFFIGYAAGAVIGPLLWDSNYAPRYQQGLILALVSWIVFVLAVIGYWYSCYWDNRKKANLGGVSVVYTDGREVTDKGDPTFRYTY</sequence>
<dbReference type="Gene3D" id="1.20.1250.20">
    <property type="entry name" value="MFS general substrate transporter like domains"/>
    <property type="match status" value="2"/>
</dbReference>
<feature type="transmembrane region" description="Helical" evidence="8">
    <location>
        <begin position="95"/>
        <end position="116"/>
    </location>
</feature>
<feature type="domain" description="Major facilitator superfamily (MFS) profile" evidence="9">
    <location>
        <begin position="56"/>
        <end position="468"/>
    </location>
</feature>
<feature type="region of interest" description="Disordered" evidence="7">
    <location>
        <begin position="1"/>
        <end position="31"/>
    </location>
</feature>
<dbReference type="Pfam" id="PF07690">
    <property type="entry name" value="MFS_1"/>
    <property type="match status" value="1"/>
</dbReference>
<keyword evidence="11" id="KW-1185">Reference proteome</keyword>
<dbReference type="OrthoDB" id="4127485at2759"/>
<evidence type="ECO:0000256" key="1">
    <source>
        <dbReference type="ARBA" id="ARBA00004141"/>
    </source>
</evidence>
<reference evidence="10 11" key="1">
    <citation type="submission" date="2016-03" db="EMBL/GenBank/DDBJ databases">
        <title>Draft genome sequence of the Fonsecaea monophora CBS 269.37.</title>
        <authorList>
            <person name="Bombassaro A."/>
            <person name="Vinicius W.A."/>
            <person name="De Hoog S."/>
            <person name="Sun J."/>
            <person name="Souza E.M."/>
            <person name="Raittz R.T."/>
            <person name="Costa F."/>
            <person name="Leao A.C."/>
            <person name="Tadra-Sfeir M.Z."/>
            <person name="Baura V."/>
            <person name="Balsanelli E."/>
            <person name="Pedrosa F.O."/>
            <person name="Moreno L.F."/>
            <person name="Steffens M.B."/>
            <person name="Xi L."/>
            <person name="Bocca A.L."/>
            <person name="Felipe M.S."/>
            <person name="Teixeira M."/>
            <person name="Telles Filho F.Q."/>
            <person name="Azevedo C.M."/>
            <person name="Gomes R."/>
            <person name="Vicente V.A."/>
        </authorList>
    </citation>
    <scope>NUCLEOTIDE SEQUENCE [LARGE SCALE GENOMIC DNA]</scope>
    <source>
        <strain evidence="10 11">CBS 269.37</strain>
    </source>
</reference>
<comment type="caution">
    <text evidence="10">The sequence shown here is derived from an EMBL/GenBank/DDBJ whole genome shotgun (WGS) entry which is preliminary data.</text>
</comment>
<name>A0A177F8L0_9EURO</name>
<accession>A0A177F8L0</accession>
<feature type="transmembrane region" description="Helical" evidence="8">
    <location>
        <begin position="215"/>
        <end position="235"/>
    </location>
</feature>
<dbReference type="InterPro" id="IPR011701">
    <property type="entry name" value="MFS"/>
</dbReference>
<dbReference type="GO" id="GO:0022857">
    <property type="term" value="F:transmembrane transporter activity"/>
    <property type="evidence" value="ECO:0007669"/>
    <property type="project" value="InterPro"/>
</dbReference>
<comment type="subcellular location">
    <subcellularLocation>
        <location evidence="1">Membrane</location>
        <topology evidence="1">Multi-pass membrane protein</topology>
    </subcellularLocation>
</comment>
<dbReference type="Proteomes" id="UP000077002">
    <property type="component" value="Unassembled WGS sequence"/>
</dbReference>
<protein>
    <recommendedName>
        <fullName evidence="9">Major facilitator superfamily (MFS) profile domain-containing protein</fullName>
    </recommendedName>
</protein>
<dbReference type="GO" id="GO:0016020">
    <property type="term" value="C:membrane"/>
    <property type="evidence" value="ECO:0007669"/>
    <property type="project" value="UniProtKB-SubCell"/>
</dbReference>
<organism evidence="10 11">
    <name type="scientific">Fonsecaea monophora</name>
    <dbReference type="NCBI Taxonomy" id="254056"/>
    <lineage>
        <taxon>Eukaryota</taxon>
        <taxon>Fungi</taxon>
        <taxon>Dikarya</taxon>
        <taxon>Ascomycota</taxon>
        <taxon>Pezizomycotina</taxon>
        <taxon>Eurotiomycetes</taxon>
        <taxon>Chaetothyriomycetidae</taxon>
        <taxon>Chaetothyriales</taxon>
        <taxon>Herpotrichiellaceae</taxon>
        <taxon>Fonsecaea</taxon>
    </lineage>
</organism>
<evidence type="ECO:0000256" key="8">
    <source>
        <dbReference type="SAM" id="Phobius"/>
    </source>
</evidence>
<dbReference type="InterPro" id="IPR036259">
    <property type="entry name" value="MFS_trans_sf"/>
</dbReference>
<comment type="similarity">
    <text evidence="6">Belongs to the major facilitator superfamily. Allantoate permease family.</text>
</comment>
<dbReference type="PANTHER" id="PTHR43791:SF103">
    <property type="entry name" value="MAJOR FACILITATOR SUPERFAMILY (MFS) PROFILE DOMAIN-CONTAINING PROTEIN-RELATED"/>
    <property type="match status" value="1"/>
</dbReference>
<evidence type="ECO:0000259" key="9">
    <source>
        <dbReference type="PROSITE" id="PS50850"/>
    </source>
</evidence>
<evidence type="ECO:0000256" key="2">
    <source>
        <dbReference type="ARBA" id="ARBA00022448"/>
    </source>
</evidence>
<dbReference type="PROSITE" id="PS50850">
    <property type="entry name" value="MFS"/>
    <property type="match status" value="1"/>
</dbReference>
<evidence type="ECO:0000256" key="4">
    <source>
        <dbReference type="ARBA" id="ARBA00022989"/>
    </source>
</evidence>
<dbReference type="GeneID" id="34600759"/>
<evidence type="ECO:0000256" key="7">
    <source>
        <dbReference type="SAM" id="MobiDB-lite"/>
    </source>
</evidence>
<feature type="transmembrane region" description="Helical" evidence="8">
    <location>
        <begin position="182"/>
        <end position="203"/>
    </location>
</feature>
<dbReference type="InterPro" id="IPR020846">
    <property type="entry name" value="MFS_dom"/>
</dbReference>